<dbReference type="AlphaFoldDB" id="A0A1N6DS86"/>
<organism evidence="3 4">
    <name type="scientific">Agromyces cerinus subsp. cerinus</name>
    <dbReference type="NCBI Taxonomy" id="232089"/>
    <lineage>
        <taxon>Bacteria</taxon>
        <taxon>Bacillati</taxon>
        <taxon>Actinomycetota</taxon>
        <taxon>Actinomycetes</taxon>
        <taxon>Micrococcales</taxon>
        <taxon>Microbacteriaceae</taxon>
        <taxon>Agromyces</taxon>
    </lineage>
</organism>
<dbReference type="GO" id="GO:0003677">
    <property type="term" value="F:DNA binding"/>
    <property type="evidence" value="ECO:0007669"/>
    <property type="project" value="InterPro"/>
</dbReference>
<dbReference type="RefSeq" id="WP_084183553.1">
    <property type="nucleotide sequence ID" value="NZ_FSRJ01000001.1"/>
</dbReference>
<dbReference type="InterPro" id="IPR003477">
    <property type="entry name" value="PemK-like"/>
</dbReference>
<feature type="chain" id="PRO_5012907255" evidence="2">
    <location>
        <begin position="27"/>
        <end position="199"/>
    </location>
</feature>
<dbReference type="OrthoDB" id="5184628at2"/>
<dbReference type="STRING" id="232089.SAMN05443544_0669"/>
<feature type="signal peptide" evidence="2">
    <location>
        <begin position="1"/>
        <end position="26"/>
    </location>
</feature>
<dbReference type="Proteomes" id="UP000184699">
    <property type="component" value="Unassembled WGS sequence"/>
</dbReference>
<feature type="compositionally biased region" description="Polar residues" evidence="1">
    <location>
        <begin position="32"/>
        <end position="61"/>
    </location>
</feature>
<accession>A0A1N6DS86</accession>
<evidence type="ECO:0000256" key="1">
    <source>
        <dbReference type="SAM" id="MobiDB-lite"/>
    </source>
</evidence>
<dbReference type="EMBL" id="FSRJ01000001">
    <property type="protein sequence ID" value="SIN73641.1"/>
    <property type="molecule type" value="Genomic_DNA"/>
</dbReference>
<evidence type="ECO:0000313" key="4">
    <source>
        <dbReference type="Proteomes" id="UP000184699"/>
    </source>
</evidence>
<proteinExistence type="predicted"/>
<evidence type="ECO:0000313" key="3">
    <source>
        <dbReference type="EMBL" id="SIN73641.1"/>
    </source>
</evidence>
<evidence type="ECO:0000256" key="2">
    <source>
        <dbReference type="SAM" id="SignalP"/>
    </source>
</evidence>
<feature type="region of interest" description="Disordered" evidence="1">
    <location>
        <begin position="22"/>
        <end position="72"/>
    </location>
</feature>
<sequence length="199" mass="21149">MSDTNRFLTALVRVVGALLGSGSSKAAVGRSSGESRPQQGGTTRTADASGPASISTDTLSPGQAGESATIEVDPRRLRAVELGYSPSRDGEPDPGEVVWTWVPYEENDGRGKDRPVVVVAASGAGDYLAVQLTSKAHDGDRDFVSLGTGPWDGEGRPSWARIDRVFRVRAGGMRREAASLDAERYGRVAAALDERYGWR</sequence>
<keyword evidence="2" id="KW-0732">Signal</keyword>
<name>A0A1N6DS86_9MICO</name>
<dbReference type="Pfam" id="PF02452">
    <property type="entry name" value="PemK_toxin"/>
    <property type="match status" value="1"/>
</dbReference>
<reference evidence="4" key="1">
    <citation type="submission" date="2016-11" db="EMBL/GenBank/DDBJ databases">
        <authorList>
            <person name="Varghese N."/>
            <person name="Submissions S."/>
        </authorList>
    </citation>
    <scope>NUCLEOTIDE SEQUENCE [LARGE SCALE GENOMIC DNA]</scope>
    <source>
        <strain evidence="4">DSM 8595</strain>
    </source>
</reference>
<keyword evidence="4" id="KW-1185">Reference proteome</keyword>
<dbReference type="SUPFAM" id="SSF50118">
    <property type="entry name" value="Cell growth inhibitor/plasmid maintenance toxic component"/>
    <property type="match status" value="1"/>
</dbReference>
<gene>
    <name evidence="3" type="ORF">SAMN05443544_0669</name>
</gene>
<protein>
    <submittedName>
        <fullName evidence="3">PemK-like, MazF-like toxin of type II toxin-antitoxin system</fullName>
    </submittedName>
</protein>